<feature type="region of interest" description="Disordered" evidence="1">
    <location>
        <begin position="173"/>
        <end position="231"/>
    </location>
</feature>
<feature type="domain" description="YdbS-like PH" evidence="3">
    <location>
        <begin position="83"/>
        <end position="141"/>
    </location>
</feature>
<keyword evidence="5" id="KW-1185">Reference proteome</keyword>
<keyword evidence="2" id="KW-0472">Membrane</keyword>
<dbReference type="AlphaFoldDB" id="A0A1H8U093"/>
<accession>A0A1H8U093</accession>
<evidence type="ECO:0000256" key="2">
    <source>
        <dbReference type="SAM" id="Phobius"/>
    </source>
</evidence>
<dbReference type="Pfam" id="PF03703">
    <property type="entry name" value="bPH_2"/>
    <property type="match status" value="1"/>
</dbReference>
<gene>
    <name evidence="4" type="ORF">SAMN05216388_10255</name>
</gene>
<dbReference type="EMBL" id="FOCX01000025">
    <property type="protein sequence ID" value="SEO96682.1"/>
    <property type="molecule type" value="Genomic_DNA"/>
</dbReference>
<evidence type="ECO:0000259" key="3">
    <source>
        <dbReference type="Pfam" id="PF03703"/>
    </source>
</evidence>
<keyword evidence="2" id="KW-1133">Transmembrane helix</keyword>
<protein>
    <submittedName>
        <fullName evidence="4">PH domain-containing protein</fullName>
    </submittedName>
</protein>
<evidence type="ECO:0000256" key="1">
    <source>
        <dbReference type="SAM" id="MobiDB-lite"/>
    </source>
</evidence>
<evidence type="ECO:0000313" key="5">
    <source>
        <dbReference type="Proteomes" id="UP000198775"/>
    </source>
</evidence>
<evidence type="ECO:0000313" key="4">
    <source>
        <dbReference type="EMBL" id="SEO96682.1"/>
    </source>
</evidence>
<proteinExistence type="predicted"/>
<dbReference type="InterPro" id="IPR005182">
    <property type="entry name" value="YdbS-like_PH"/>
</dbReference>
<name>A0A1H8U093_9EURY</name>
<organism evidence="4 5">
    <name type="scientific">Halorientalis persicus</name>
    <dbReference type="NCBI Taxonomy" id="1367881"/>
    <lineage>
        <taxon>Archaea</taxon>
        <taxon>Methanobacteriati</taxon>
        <taxon>Methanobacteriota</taxon>
        <taxon>Stenosarchaea group</taxon>
        <taxon>Halobacteria</taxon>
        <taxon>Halobacteriales</taxon>
        <taxon>Haloarculaceae</taxon>
        <taxon>Halorientalis</taxon>
    </lineage>
</organism>
<reference evidence="5" key="1">
    <citation type="submission" date="2016-10" db="EMBL/GenBank/DDBJ databases">
        <authorList>
            <person name="Varghese N."/>
            <person name="Submissions S."/>
        </authorList>
    </citation>
    <scope>NUCLEOTIDE SEQUENCE [LARGE SCALE GENOMIC DNA]</scope>
    <source>
        <strain evidence="5">IBRC-M 10043</strain>
    </source>
</reference>
<dbReference type="Proteomes" id="UP000198775">
    <property type="component" value="Unassembled WGS sequence"/>
</dbReference>
<keyword evidence="2" id="KW-0812">Transmembrane</keyword>
<sequence>MDSPPSWLEVDSADQVLYSGHPSPFVLVPEGIATVVVSLITSYVISEGPLAGTTVFGHSIQFYLAILLALSILLLGYMELRRRFTQYVVTTQGVYKKTGIIGRDPDFIPIRNLQAMDWNQNPLERMVGIGDVMFFSASAGHMSTLDWSYVPDPSEAGGLIEDQLSGLNVEVQRQPPGTEESTEGQEQQTQPSDDDGGTQRSTGDAASATAEGATSDGAETEDSAETPRGFH</sequence>
<feature type="transmembrane region" description="Helical" evidence="2">
    <location>
        <begin position="60"/>
        <end position="78"/>
    </location>
</feature>
<feature type="compositionally biased region" description="Low complexity" evidence="1">
    <location>
        <begin position="175"/>
        <end position="191"/>
    </location>
</feature>